<feature type="compositionally biased region" description="Polar residues" evidence="1">
    <location>
        <begin position="219"/>
        <end position="233"/>
    </location>
</feature>
<dbReference type="Gene3D" id="1.10.720.30">
    <property type="entry name" value="SAP domain"/>
    <property type="match status" value="1"/>
</dbReference>
<evidence type="ECO:0000313" key="4">
    <source>
        <dbReference type="Proteomes" id="UP000077051"/>
    </source>
</evidence>
<feature type="region of interest" description="Disordered" evidence="1">
    <location>
        <begin position="723"/>
        <end position="750"/>
    </location>
</feature>
<sequence length="750" mass="82565">MYFYDQKDPSFADSSEHPHSKNASNAAYQNAHLDPNDHTVEPQESPIDFLNNNQLEFDSNNLFNESSLFDASSTHWNHSSQHQPTLDTQQEAILLSDPNFLRQHQLLRDQHAYPEQPAPGGDPLASNLTAMLEEPSKQQQQQQAKKKQGNRRQHVVGKSNMDDGQDAPNEAKIDHQRRFNELQARFRVNYAPKASPSSKGKSSKKQPTSPQPQHTTSKRASSSNSARPTVTHQSPSPSSPVPPYNDDGKIKLSHMPYKTAAADHDEQKPSHTSSTPTPSSTTQHPPPPTPPNAAAAANVAMIGGLVMNTNNNNRQDSFPSKEPLSSSVPARTMPIQIQRVARPNSNQPFDAESHQRQLDNQLTKVDFDDITVSELKEMLRQRGKPATGKKAILLQRLQEERDIAKGGRSPGSNRLANRHSQPLPFSSRSLNLPETPKQQRPRSFQGGGGSGSGGGGGGSGSSTMPVTINNPDSSAYHHAAAASASPSMPSFLPPGSPGGQLHRSIANMHIGSPPATTSRRYSPYSPRLSSSPKTTHHEYSSSVPLYSGDLSSSPNNSNNMTPTQNNGNTAYNQNNGNGMMLSSSYSATRPANRYYNNPKTYKPFTSSALATPDREEDVNPFDRYYAGGESPITEEKTIPEPEINYSTSHLGSNNSAIQNFDSMDWSDPSALELLLQQGTYNMNVAEMIGQPLYSDDVVLTNDQIMALLNTQQSAPPFEFRLNDTHFTPDQPLYEQQQQQQQQQQQHYHYH</sequence>
<feature type="compositionally biased region" description="Low complexity" evidence="1">
    <location>
        <begin position="551"/>
        <end position="578"/>
    </location>
</feature>
<dbReference type="SMART" id="SM00513">
    <property type="entry name" value="SAP"/>
    <property type="match status" value="1"/>
</dbReference>
<dbReference type="STRING" id="747725.A0A168KKZ6"/>
<organism evidence="3 4">
    <name type="scientific">Mucor lusitanicus CBS 277.49</name>
    <dbReference type="NCBI Taxonomy" id="747725"/>
    <lineage>
        <taxon>Eukaryota</taxon>
        <taxon>Fungi</taxon>
        <taxon>Fungi incertae sedis</taxon>
        <taxon>Mucoromycota</taxon>
        <taxon>Mucoromycotina</taxon>
        <taxon>Mucoromycetes</taxon>
        <taxon>Mucorales</taxon>
        <taxon>Mucorineae</taxon>
        <taxon>Mucoraceae</taxon>
        <taxon>Mucor</taxon>
    </lineage>
</organism>
<name>A0A168KKZ6_MUCCL</name>
<proteinExistence type="predicted"/>
<feature type="compositionally biased region" description="Polar residues" evidence="1">
    <location>
        <begin position="463"/>
        <end position="472"/>
    </location>
</feature>
<accession>A0A168KKZ6</accession>
<feature type="region of interest" description="Disordered" evidence="1">
    <location>
        <begin position="1"/>
        <end position="45"/>
    </location>
</feature>
<feature type="region of interest" description="Disordered" evidence="1">
    <location>
        <begin position="186"/>
        <end position="294"/>
    </location>
</feature>
<feature type="compositionally biased region" description="Low complexity" evidence="1">
    <location>
        <begin position="270"/>
        <end position="283"/>
    </location>
</feature>
<feature type="compositionally biased region" description="Gly residues" evidence="1">
    <location>
        <begin position="445"/>
        <end position="460"/>
    </location>
</feature>
<evidence type="ECO:0000256" key="1">
    <source>
        <dbReference type="SAM" id="MobiDB-lite"/>
    </source>
</evidence>
<evidence type="ECO:0000259" key="2">
    <source>
        <dbReference type="PROSITE" id="PS50800"/>
    </source>
</evidence>
<dbReference type="PROSITE" id="PS50800">
    <property type="entry name" value="SAP"/>
    <property type="match status" value="1"/>
</dbReference>
<dbReference type="InterPro" id="IPR036361">
    <property type="entry name" value="SAP_dom_sf"/>
</dbReference>
<protein>
    <recommendedName>
        <fullName evidence="2">SAP domain-containing protein</fullName>
    </recommendedName>
</protein>
<feature type="region of interest" description="Disordered" evidence="1">
    <location>
        <begin position="133"/>
        <end position="169"/>
    </location>
</feature>
<dbReference type="VEuPathDB" id="FungiDB:MUCCIDRAFT_111899"/>
<feature type="region of interest" description="Disordered" evidence="1">
    <location>
        <begin position="307"/>
        <end position="329"/>
    </location>
</feature>
<feature type="region of interest" description="Disordered" evidence="1">
    <location>
        <begin position="401"/>
        <end position="584"/>
    </location>
</feature>
<comment type="caution">
    <text evidence="3">The sequence shown here is derived from an EMBL/GenBank/DDBJ whole genome shotgun (WGS) entry which is preliminary data.</text>
</comment>
<dbReference type="Proteomes" id="UP000077051">
    <property type="component" value="Unassembled WGS sequence"/>
</dbReference>
<feature type="compositionally biased region" description="Low complexity" evidence="1">
    <location>
        <begin position="473"/>
        <end position="490"/>
    </location>
</feature>
<feature type="compositionally biased region" description="Polar residues" evidence="1">
    <location>
        <begin position="410"/>
        <end position="442"/>
    </location>
</feature>
<evidence type="ECO:0000313" key="3">
    <source>
        <dbReference type="EMBL" id="OAD02511.1"/>
    </source>
</evidence>
<feature type="domain" description="SAP" evidence="2">
    <location>
        <begin position="367"/>
        <end position="401"/>
    </location>
</feature>
<dbReference type="AlphaFoldDB" id="A0A168KKZ6"/>
<feature type="compositionally biased region" description="Low complexity" evidence="1">
    <location>
        <begin position="192"/>
        <end position="215"/>
    </location>
</feature>
<keyword evidence="4" id="KW-1185">Reference proteome</keyword>
<dbReference type="InterPro" id="IPR003034">
    <property type="entry name" value="SAP_dom"/>
</dbReference>
<dbReference type="Pfam" id="PF02037">
    <property type="entry name" value="SAP"/>
    <property type="match status" value="1"/>
</dbReference>
<dbReference type="SUPFAM" id="SSF68906">
    <property type="entry name" value="SAP domain"/>
    <property type="match status" value="1"/>
</dbReference>
<feature type="compositionally biased region" description="Low complexity" evidence="1">
    <location>
        <begin position="518"/>
        <end position="532"/>
    </location>
</feature>
<feature type="compositionally biased region" description="Basic and acidic residues" evidence="1">
    <location>
        <begin position="1"/>
        <end position="19"/>
    </location>
</feature>
<feature type="compositionally biased region" description="Low complexity" evidence="1">
    <location>
        <begin position="735"/>
        <end position="750"/>
    </location>
</feature>
<feature type="compositionally biased region" description="Basic residues" evidence="1">
    <location>
        <begin position="144"/>
        <end position="155"/>
    </location>
</feature>
<reference evidence="3 4" key="1">
    <citation type="submission" date="2015-06" db="EMBL/GenBank/DDBJ databases">
        <title>Expansion of signal transduction pathways in fungi by whole-genome duplication.</title>
        <authorList>
            <consortium name="DOE Joint Genome Institute"/>
            <person name="Corrochano L.M."/>
            <person name="Kuo A."/>
            <person name="Marcet-Houben M."/>
            <person name="Polaino S."/>
            <person name="Salamov A."/>
            <person name="Villalobos J.M."/>
            <person name="Alvarez M.I."/>
            <person name="Avalos J."/>
            <person name="Benito E.P."/>
            <person name="Benoit I."/>
            <person name="Burger G."/>
            <person name="Camino L.P."/>
            <person name="Canovas D."/>
            <person name="Cerda-Olmedo E."/>
            <person name="Cheng J.-F."/>
            <person name="Dominguez A."/>
            <person name="Elias M."/>
            <person name="Eslava A.P."/>
            <person name="Glaser F."/>
            <person name="Grimwood J."/>
            <person name="Gutierrez G."/>
            <person name="Heitman J."/>
            <person name="Henrissat B."/>
            <person name="Iturriaga E.A."/>
            <person name="Lang B.F."/>
            <person name="Lavin J.L."/>
            <person name="Lee S."/>
            <person name="Li W."/>
            <person name="Lindquist E."/>
            <person name="Lopez-Garcia S."/>
            <person name="Luque E.M."/>
            <person name="Marcos A.T."/>
            <person name="Martin J."/>
            <person name="Mccluskey K."/>
            <person name="Medina H.R."/>
            <person name="Miralles-Duran A."/>
            <person name="Miyazaki A."/>
            <person name="Munoz-Torres E."/>
            <person name="Oguiza J.A."/>
            <person name="Ohm R."/>
            <person name="Olmedo M."/>
            <person name="Orejas M."/>
            <person name="Ortiz-Castellanos L."/>
            <person name="Pisabarro A.G."/>
            <person name="Rodriguez-Romero J."/>
            <person name="Ruiz-Herrera J."/>
            <person name="Ruiz-Vazquez R."/>
            <person name="Sanz C."/>
            <person name="Schackwitz W."/>
            <person name="Schmutz J."/>
            <person name="Shahriari M."/>
            <person name="Shelest E."/>
            <person name="Silva-Franco F."/>
            <person name="Soanes D."/>
            <person name="Syed K."/>
            <person name="Tagua V.G."/>
            <person name="Talbot N.J."/>
            <person name="Thon M."/>
            <person name="De Vries R.P."/>
            <person name="Wiebenga A."/>
            <person name="Yadav J.S."/>
            <person name="Braun E.L."/>
            <person name="Baker S."/>
            <person name="Garre V."/>
            <person name="Horwitz B."/>
            <person name="Torres-Martinez S."/>
            <person name="Idnurm A."/>
            <person name="Herrera-Estrella A."/>
            <person name="Gabaldon T."/>
            <person name="Grigoriev I.V."/>
        </authorList>
    </citation>
    <scope>NUCLEOTIDE SEQUENCE [LARGE SCALE GENOMIC DNA]</scope>
    <source>
        <strain evidence="3 4">CBS 277.49</strain>
    </source>
</reference>
<gene>
    <name evidence="3" type="ORF">MUCCIDRAFT_111899</name>
</gene>
<dbReference type="EMBL" id="AMYB01000005">
    <property type="protein sequence ID" value="OAD02511.1"/>
    <property type="molecule type" value="Genomic_DNA"/>
</dbReference>
<dbReference type="OrthoDB" id="445357at2759"/>